<evidence type="ECO:0008006" key="4">
    <source>
        <dbReference type="Google" id="ProtNLM"/>
    </source>
</evidence>
<evidence type="ECO:0000256" key="1">
    <source>
        <dbReference type="SAM" id="Coils"/>
    </source>
</evidence>
<comment type="caution">
    <text evidence="2">The sequence shown here is derived from an EMBL/GenBank/DDBJ whole genome shotgun (WGS) entry which is preliminary data.</text>
</comment>
<keyword evidence="1" id="KW-0175">Coiled coil</keyword>
<gene>
    <name evidence="2" type="ORF">M9Y10_001076</name>
</gene>
<dbReference type="Proteomes" id="UP001470230">
    <property type="component" value="Unassembled WGS sequence"/>
</dbReference>
<evidence type="ECO:0000313" key="2">
    <source>
        <dbReference type="EMBL" id="KAK8898784.1"/>
    </source>
</evidence>
<dbReference type="EMBL" id="JAPFFF010000001">
    <property type="protein sequence ID" value="KAK8898784.1"/>
    <property type="molecule type" value="Genomic_DNA"/>
</dbReference>
<reference evidence="2 3" key="1">
    <citation type="submission" date="2024-04" db="EMBL/GenBank/DDBJ databases">
        <title>Tritrichomonas musculus Genome.</title>
        <authorList>
            <person name="Alves-Ferreira E."/>
            <person name="Grigg M."/>
            <person name="Lorenzi H."/>
            <person name="Galac M."/>
        </authorList>
    </citation>
    <scope>NUCLEOTIDE SEQUENCE [LARGE SCALE GENOMIC DNA]</scope>
    <source>
        <strain evidence="2 3">EAF2021</strain>
    </source>
</reference>
<feature type="coiled-coil region" evidence="1">
    <location>
        <begin position="266"/>
        <end position="397"/>
    </location>
</feature>
<name>A0ABR2L603_9EUKA</name>
<feature type="coiled-coil region" evidence="1">
    <location>
        <begin position="35"/>
        <end position="65"/>
    </location>
</feature>
<proteinExistence type="predicted"/>
<accession>A0ABR2L603</accession>
<protein>
    <recommendedName>
        <fullName evidence="4">DUF4200 domain-containing protein</fullName>
    </recommendedName>
</protein>
<keyword evidence="3" id="KW-1185">Reference proteome</keyword>
<organism evidence="2 3">
    <name type="scientific">Tritrichomonas musculus</name>
    <dbReference type="NCBI Taxonomy" id="1915356"/>
    <lineage>
        <taxon>Eukaryota</taxon>
        <taxon>Metamonada</taxon>
        <taxon>Parabasalia</taxon>
        <taxon>Tritrichomonadida</taxon>
        <taxon>Tritrichomonadidae</taxon>
        <taxon>Tritrichomonas</taxon>
    </lineage>
</organism>
<sequence>MELRYRRFKDLRTNVTKKKSTIQPYDSSNVCEKFKKEYLQNLTKIKEQIDEITEQNQQIIDHNREEQDIIDLRKKKLEDRMIAILSFNTYIMLYGRALETWQANAKSSLADPIDDLETLENLVEKEEQICESLQKSLENEGTFKLEEVVMLDQNKIDEYLQNQLVQKNHLLFKKLKLEKERQSLKPIPRSIQKINEKKEVIDFKQQNPSNRYHIDIQNLPTDITDYEKFIQQSTTINISSLIQKQQQLRKRQADLALEEEKFNNYYSENSKKMNEKTLKLNELTEEFHERTHLLIQIDRQTTLNSRLKADYAKLKDDSAEMRREFAFLDYLRDANSQNQEETKRLQEKMEQMKTILKKRKKHFAKREKNLLALQDDIENATKEKDLYEATVIQMENKVFQAQMRLNLKLKEAQILSNYVPSEDVINEKGKRIPRLEEISKVVDLVSIEKTEKDL</sequence>
<evidence type="ECO:0000313" key="3">
    <source>
        <dbReference type="Proteomes" id="UP001470230"/>
    </source>
</evidence>